<evidence type="ECO:0000256" key="1">
    <source>
        <dbReference type="ARBA" id="ARBA00001974"/>
    </source>
</evidence>
<dbReference type="RefSeq" id="WP_216064284.1">
    <property type="nucleotide sequence ID" value="NZ_CP123764.1"/>
</dbReference>
<dbReference type="GO" id="GO:0008734">
    <property type="term" value="F:L-aspartate oxidase activity"/>
    <property type="evidence" value="ECO:0007669"/>
    <property type="project" value="UniProtKB-UniRule"/>
</dbReference>
<dbReference type="PIRSF" id="PIRSF000171">
    <property type="entry name" value="SDHA_APRA_LASPO"/>
    <property type="match status" value="1"/>
</dbReference>
<evidence type="ECO:0000259" key="15">
    <source>
        <dbReference type="Pfam" id="PF02910"/>
    </source>
</evidence>
<keyword evidence="9 12" id="KW-0560">Oxidoreductase</keyword>
<evidence type="ECO:0000256" key="6">
    <source>
        <dbReference type="ARBA" id="ARBA00022630"/>
    </source>
</evidence>
<comment type="function">
    <text evidence="12">Catalyzes the oxidation of L-aspartate to iminoaspartate.</text>
</comment>
<dbReference type="PANTHER" id="PTHR42716">
    <property type="entry name" value="L-ASPARTATE OXIDASE"/>
    <property type="match status" value="1"/>
</dbReference>
<feature type="domain" description="FAD-dependent oxidoreductase 2 FAD-binding" evidence="14">
    <location>
        <begin position="21"/>
        <end position="399"/>
    </location>
</feature>
<dbReference type="AlphaFoldDB" id="A0AAW7X1Y8"/>
<comment type="catalytic activity">
    <reaction evidence="10">
        <text>L-aspartate + O2 = iminosuccinate + H2O2</text>
        <dbReference type="Rhea" id="RHEA:25876"/>
        <dbReference type="ChEBI" id="CHEBI:15379"/>
        <dbReference type="ChEBI" id="CHEBI:16240"/>
        <dbReference type="ChEBI" id="CHEBI:29991"/>
        <dbReference type="ChEBI" id="CHEBI:77875"/>
        <dbReference type="EC" id="1.4.3.16"/>
    </reaction>
    <physiologicalReaction direction="left-to-right" evidence="10">
        <dbReference type="Rhea" id="RHEA:25877"/>
    </physiologicalReaction>
</comment>
<organism evidence="16 17">
    <name type="scientific">Saccharophagus degradans</name>
    <dbReference type="NCBI Taxonomy" id="86304"/>
    <lineage>
        <taxon>Bacteria</taxon>
        <taxon>Pseudomonadati</taxon>
        <taxon>Pseudomonadota</taxon>
        <taxon>Gammaproteobacteria</taxon>
        <taxon>Cellvibrionales</taxon>
        <taxon>Cellvibrionaceae</taxon>
        <taxon>Saccharophagus</taxon>
    </lineage>
</organism>
<dbReference type="EMBL" id="JAUOPB010000001">
    <property type="protein sequence ID" value="MDO6420937.1"/>
    <property type="molecule type" value="Genomic_DNA"/>
</dbReference>
<feature type="domain" description="Fumarate reductase/succinate dehydrogenase flavoprotein-like C-terminal" evidence="15">
    <location>
        <begin position="448"/>
        <end position="528"/>
    </location>
</feature>
<dbReference type="InterPro" id="IPR005288">
    <property type="entry name" value="NadB"/>
</dbReference>
<dbReference type="GO" id="GO:0034628">
    <property type="term" value="P:'de novo' NAD+ biosynthetic process from L-aspartate"/>
    <property type="evidence" value="ECO:0007669"/>
    <property type="project" value="TreeGrafter"/>
</dbReference>
<evidence type="ECO:0000313" key="17">
    <source>
        <dbReference type="Proteomes" id="UP001169760"/>
    </source>
</evidence>
<protein>
    <recommendedName>
        <fullName evidence="5 11">L-aspartate oxidase</fullName>
        <ecNumber evidence="4 11">1.4.3.16</ecNumber>
    </recommendedName>
</protein>
<comment type="similarity">
    <text evidence="3 12">Belongs to the FAD-dependent oxidoreductase 2 family. NadB subfamily.</text>
</comment>
<accession>A0AAW7X1Y8</accession>
<dbReference type="FunFam" id="3.90.700.10:FF:000002">
    <property type="entry name" value="L-aspartate oxidase"/>
    <property type="match status" value="1"/>
</dbReference>
<evidence type="ECO:0000256" key="10">
    <source>
        <dbReference type="ARBA" id="ARBA00048305"/>
    </source>
</evidence>
<evidence type="ECO:0000256" key="12">
    <source>
        <dbReference type="RuleBase" id="RU362049"/>
    </source>
</evidence>
<evidence type="ECO:0000256" key="3">
    <source>
        <dbReference type="ARBA" id="ARBA00008562"/>
    </source>
</evidence>
<feature type="coiled-coil region" evidence="13">
    <location>
        <begin position="460"/>
        <end position="487"/>
    </location>
</feature>
<evidence type="ECO:0000256" key="11">
    <source>
        <dbReference type="NCBIfam" id="TIGR00551"/>
    </source>
</evidence>
<evidence type="ECO:0000256" key="13">
    <source>
        <dbReference type="SAM" id="Coils"/>
    </source>
</evidence>
<dbReference type="NCBIfam" id="NF006567">
    <property type="entry name" value="PRK09077.1"/>
    <property type="match status" value="1"/>
</dbReference>
<dbReference type="PANTHER" id="PTHR42716:SF2">
    <property type="entry name" value="L-ASPARTATE OXIDASE, CHLOROPLASTIC"/>
    <property type="match status" value="1"/>
</dbReference>
<comment type="cofactor">
    <cofactor evidence="1 12">
        <name>FAD</name>
        <dbReference type="ChEBI" id="CHEBI:57692"/>
    </cofactor>
</comment>
<dbReference type="Pfam" id="PF02910">
    <property type="entry name" value="Succ_DH_flav_C"/>
    <property type="match status" value="1"/>
</dbReference>
<keyword evidence="6 12" id="KW-0285">Flavoprotein</keyword>
<keyword evidence="7 12" id="KW-0662">Pyridine nucleotide biosynthesis</keyword>
<evidence type="ECO:0000313" key="16">
    <source>
        <dbReference type="EMBL" id="MDO6420937.1"/>
    </source>
</evidence>
<dbReference type="InterPro" id="IPR015939">
    <property type="entry name" value="Fum_Rdtase/Succ_DH_flav-like_C"/>
</dbReference>
<name>A0AAW7X1Y8_9GAMM</name>
<keyword evidence="13" id="KW-0175">Coiled coil</keyword>
<evidence type="ECO:0000256" key="5">
    <source>
        <dbReference type="ARBA" id="ARBA00021901"/>
    </source>
</evidence>
<comment type="pathway">
    <text evidence="2 12">Cofactor biosynthesis; NAD(+) biosynthesis; iminoaspartate from L-aspartate (oxidase route): step 1/1.</text>
</comment>
<evidence type="ECO:0000256" key="2">
    <source>
        <dbReference type="ARBA" id="ARBA00004950"/>
    </source>
</evidence>
<evidence type="ECO:0000256" key="4">
    <source>
        <dbReference type="ARBA" id="ARBA00012173"/>
    </source>
</evidence>
<dbReference type="GO" id="GO:0005737">
    <property type="term" value="C:cytoplasm"/>
    <property type="evidence" value="ECO:0007669"/>
    <property type="project" value="UniProtKB-SubCell"/>
</dbReference>
<dbReference type="EC" id="1.4.3.16" evidence="4 11"/>
<evidence type="ECO:0000256" key="8">
    <source>
        <dbReference type="ARBA" id="ARBA00022827"/>
    </source>
</evidence>
<dbReference type="InterPro" id="IPR003953">
    <property type="entry name" value="FAD-dep_OxRdtase_2_FAD-bd"/>
</dbReference>
<keyword evidence="8 12" id="KW-0274">FAD</keyword>
<dbReference type="NCBIfam" id="TIGR00551">
    <property type="entry name" value="nadB"/>
    <property type="match status" value="1"/>
</dbReference>
<comment type="caution">
    <text evidence="16">The sequence shown here is derived from an EMBL/GenBank/DDBJ whole genome shotgun (WGS) entry which is preliminary data.</text>
</comment>
<evidence type="ECO:0000259" key="14">
    <source>
        <dbReference type="Pfam" id="PF00890"/>
    </source>
</evidence>
<gene>
    <name evidence="16" type="primary">nadB</name>
    <name evidence="16" type="ORF">Q4521_00475</name>
</gene>
<dbReference type="Pfam" id="PF00890">
    <property type="entry name" value="FAD_binding_2"/>
    <property type="match status" value="1"/>
</dbReference>
<dbReference type="Proteomes" id="UP001169760">
    <property type="component" value="Unassembled WGS sequence"/>
</dbReference>
<reference evidence="16" key="1">
    <citation type="submission" date="2023-07" db="EMBL/GenBank/DDBJ databases">
        <title>Genome content predicts the carbon catabolic preferences of heterotrophic bacteria.</title>
        <authorList>
            <person name="Gralka M."/>
        </authorList>
    </citation>
    <scope>NUCLEOTIDE SEQUENCE</scope>
    <source>
        <strain evidence="16">I3M17_2</strain>
    </source>
</reference>
<dbReference type="FunFam" id="1.20.58.100:FF:000002">
    <property type="entry name" value="L-aspartate oxidase"/>
    <property type="match status" value="1"/>
</dbReference>
<comment type="subcellular location">
    <subcellularLocation>
        <location evidence="12">Cytoplasm</location>
    </subcellularLocation>
</comment>
<evidence type="ECO:0000256" key="9">
    <source>
        <dbReference type="ARBA" id="ARBA00023002"/>
    </source>
</evidence>
<evidence type="ECO:0000256" key="7">
    <source>
        <dbReference type="ARBA" id="ARBA00022642"/>
    </source>
</evidence>
<sequence length="555" mass="61456">MKKAKPSRKTLAHPSQTHNVDVLVIGSGAAGLTLALNLAGHCKVAVLSKGNLRAGSTWYAQGGIAAVLDNNDSVESHVKDTLVAGAGLCHEDAVDFTVRNSKSAIEWLINLGVNFTRNEDSENYHLTREGGHSHRRIIHSADATGKAVHTTLLESAQVAKGVELFENYIALDLIRQPDPNSKRLRCTGAYVFNRHQDRVELFNAKAVVLATGGASKVYLYTSNPDSATGDGIAMAWRAGCRVANMEFNQFHPTCLYHPKAKTFLITEALRGEGAKLRLPDGSQFMHNFHSLGELAPRDVVARAIDHEMKRLGSDCLYLDISHRTPEFIESHFPTVREKCLEFGIDITKEPIPVVPAAHYTCGGVVVNNKGQTDLLNLYAIGETSFTGLHGANRMASNSLLECIVYARSASESILATLNNIAPPQASPQWDESRVTNSDEDVVISHNWDELRRFMWDYVGIVRTHKRLERATHRIKLLQKEINDYYSNYKVSNDLIELRNLAVAAELIIRSAIQRRESRGLHYSLDYPELSPIAQDTILVPMNYAAQNIIVHAPIQ</sequence>
<proteinExistence type="inferred from homology"/>